<proteinExistence type="predicted"/>
<accession>A0A8J5JYC7</accession>
<comment type="caution">
    <text evidence="1">The sequence shown here is derived from an EMBL/GenBank/DDBJ whole genome shotgun (WGS) entry which is preliminary data.</text>
</comment>
<dbReference type="Proteomes" id="UP000747542">
    <property type="component" value="Unassembled WGS sequence"/>
</dbReference>
<dbReference type="EMBL" id="JAHLQT010024959">
    <property type="protein sequence ID" value="KAG7164726.1"/>
    <property type="molecule type" value="Genomic_DNA"/>
</dbReference>
<protein>
    <submittedName>
        <fullName evidence="1">Uncharacterized protein</fullName>
    </submittedName>
</protein>
<sequence length="67" mass="7597">MHGCHCVQIRKRMALLQTDKEKTLHLHRTIHIWWAKMASPVGSQSVPGVELKFLIRPTCGSTNITFG</sequence>
<reference evidence="1" key="1">
    <citation type="journal article" date="2021" name="Sci. Adv.">
        <title>The American lobster genome reveals insights on longevity, neural, and immune adaptations.</title>
        <authorList>
            <person name="Polinski J.M."/>
            <person name="Zimin A.V."/>
            <person name="Clark K.F."/>
            <person name="Kohn A.B."/>
            <person name="Sadowski N."/>
            <person name="Timp W."/>
            <person name="Ptitsyn A."/>
            <person name="Khanna P."/>
            <person name="Romanova D.Y."/>
            <person name="Williams P."/>
            <person name="Greenwood S.J."/>
            <person name="Moroz L.L."/>
            <person name="Walt D.R."/>
            <person name="Bodnar A.G."/>
        </authorList>
    </citation>
    <scope>NUCLEOTIDE SEQUENCE</scope>
    <source>
        <strain evidence="1">GMGI-L3</strain>
    </source>
</reference>
<organism evidence="1 2">
    <name type="scientific">Homarus americanus</name>
    <name type="common">American lobster</name>
    <dbReference type="NCBI Taxonomy" id="6706"/>
    <lineage>
        <taxon>Eukaryota</taxon>
        <taxon>Metazoa</taxon>
        <taxon>Ecdysozoa</taxon>
        <taxon>Arthropoda</taxon>
        <taxon>Crustacea</taxon>
        <taxon>Multicrustacea</taxon>
        <taxon>Malacostraca</taxon>
        <taxon>Eumalacostraca</taxon>
        <taxon>Eucarida</taxon>
        <taxon>Decapoda</taxon>
        <taxon>Pleocyemata</taxon>
        <taxon>Astacidea</taxon>
        <taxon>Nephropoidea</taxon>
        <taxon>Nephropidae</taxon>
        <taxon>Homarus</taxon>
    </lineage>
</organism>
<evidence type="ECO:0000313" key="2">
    <source>
        <dbReference type="Proteomes" id="UP000747542"/>
    </source>
</evidence>
<evidence type="ECO:0000313" key="1">
    <source>
        <dbReference type="EMBL" id="KAG7164726.1"/>
    </source>
</evidence>
<gene>
    <name evidence="1" type="ORF">Hamer_G005129</name>
</gene>
<keyword evidence="2" id="KW-1185">Reference proteome</keyword>
<name>A0A8J5JYC7_HOMAM</name>
<dbReference type="AlphaFoldDB" id="A0A8J5JYC7"/>